<dbReference type="Gene3D" id="3.40.50.1000">
    <property type="entry name" value="HAD superfamily/HAD-like"/>
    <property type="match status" value="1"/>
</dbReference>
<dbReference type="EMBL" id="JACCFS010000001">
    <property type="protein sequence ID" value="NYJ37171.1"/>
    <property type="molecule type" value="Genomic_DNA"/>
</dbReference>
<evidence type="ECO:0000256" key="10">
    <source>
        <dbReference type="ARBA" id="ARBA00044991"/>
    </source>
</evidence>
<dbReference type="InterPro" id="IPR010976">
    <property type="entry name" value="B-phosphoglucomutase_hydrolase"/>
</dbReference>
<dbReference type="InterPro" id="IPR036412">
    <property type="entry name" value="HAD-like_sf"/>
</dbReference>
<dbReference type="RefSeq" id="WP_179827654.1">
    <property type="nucleotide sequence ID" value="NZ_JACCFS010000001.1"/>
</dbReference>
<evidence type="ECO:0000313" key="11">
    <source>
        <dbReference type="EMBL" id="NYJ37171.1"/>
    </source>
</evidence>
<comment type="catalytic activity">
    <reaction evidence="8">
        <text>beta-D-glucose 1-phosphate = beta-D-glucose 6-phosphate</text>
        <dbReference type="Rhea" id="RHEA:20113"/>
        <dbReference type="ChEBI" id="CHEBI:57684"/>
        <dbReference type="ChEBI" id="CHEBI:58247"/>
        <dbReference type="EC" id="5.4.2.6"/>
    </reaction>
</comment>
<evidence type="ECO:0000256" key="5">
    <source>
        <dbReference type="ARBA" id="ARBA00022842"/>
    </source>
</evidence>
<dbReference type="SUPFAM" id="SSF56784">
    <property type="entry name" value="HAD-like"/>
    <property type="match status" value="1"/>
</dbReference>
<dbReference type="InterPro" id="IPR023198">
    <property type="entry name" value="PGP-like_dom2"/>
</dbReference>
<gene>
    <name evidence="11" type="ORF">HNR10_005052</name>
</gene>
<evidence type="ECO:0000256" key="3">
    <source>
        <dbReference type="ARBA" id="ARBA00022553"/>
    </source>
</evidence>
<keyword evidence="7" id="KW-0119">Carbohydrate metabolism</keyword>
<comment type="caution">
    <text evidence="11">The sequence shown here is derived from an EMBL/GenBank/DDBJ whole genome shotgun (WGS) entry which is preliminary data.</text>
</comment>
<sequence>MAAPTEPRGTALNEASPDAVVLDTDGVITDTARVHASAWKRVFDDFLRRRARERGEEFRPFDTGADYLLHVDGRPRADGVRAFLASRGIALPEQVSRPGQDSVAALADAKDAAFRAALDRDGVVAFPSTVALVRRLRKDGIGVAAVSASRNCARVLAAAGVDALFDVRVDGMDAARLDLAGKPAPDLFLEAARRLGTPPGRTAVVEDSLAGVEAGRRGGFALVVGVDRNGRAAALAERGADVVVPDLGELGWPPWRTR</sequence>
<dbReference type="NCBIfam" id="TIGR02009">
    <property type="entry name" value="PGMB-YQAB-SF"/>
    <property type="match status" value="1"/>
</dbReference>
<evidence type="ECO:0000256" key="7">
    <source>
        <dbReference type="ARBA" id="ARBA00023277"/>
    </source>
</evidence>
<evidence type="ECO:0000256" key="6">
    <source>
        <dbReference type="ARBA" id="ARBA00023235"/>
    </source>
</evidence>
<dbReference type="SFLD" id="SFLDS00003">
    <property type="entry name" value="Haloacid_Dehalogenase"/>
    <property type="match status" value="1"/>
</dbReference>
<evidence type="ECO:0000313" key="12">
    <source>
        <dbReference type="Proteomes" id="UP000572051"/>
    </source>
</evidence>
<dbReference type="Proteomes" id="UP000572051">
    <property type="component" value="Unassembled WGS sequence"/>
</dbReference>
<dbReference type="GO" id="GO:0046872">
    <property type="term" value="F:metal ion binding"/>
    <property type="evidence" value="ECO:0007669"/>
    <property type="project" value="UniProtKB-KW"/>
</dbReference>
<dbReference type="Gene3D" id="1.10.150.240">
    <property type="entry name" value="Putative phosphatase, domain 2"/>
    <property type="match status" value="1"/>
</dbReference>
<name>A0A7Z0JCF3_9ACTN</name>
<evidence type="ECO:0000256" key="9">
    <source>
        <dbReference type="ARBA" id="ARBA00044968"/>
    </source>
</evidence>
<comment type="cofactor">
    <cofactor evidence="1">
        <name>Mg(2+)</name>
        <dbReference type="ChEBI" id="CHEBI:18420"/>
    </cofactor>
</comment>
<dbReference type="PANTHER" id="PTHR46193">
    <property type="entry name" value="6-PHOSPHOGLUCONATE PHOSPHATASE"/>
    <property type="match status" value="1"/>
</dbReference>
<keyword evidence="3" id="KW-0597">Phosphoprotein</keyword>
<dbReference type="SFLD" id="SFLDG01129">
    <property type="entry name" value="C1.5:_HAD__Beta-PGM__Phosphata"/>
    <property type="match status" value="1"/>
</dbReference>
<dbReference type="PANTHER" id="PTHR46193:SF18">
    <property type="entry name" value="HEXITOL PHOSPHATASE B"/>
    <property type="match status" value="1"/>
</dbReference>
<dbReference type="AlphaFoldDB" id="A0A7Z0JCF3"/>
<comment type="similarity">
    <text evidence="2">Belongs to the HAD-like hydrolase superfamily. CbbY/CbbZ/Gph/YieH family.</text>
</comment>
<keyword evidence="5" id="KW-0460">Magnesium</keyword>
<accession>A0A7Z0JCF3</accession>
<evidence type="ECO:0000256" key="8">
    <source>
        <dbReference type="ARBA" id="ARBA00044926"/>
    </source>
</evidence>
<dbReference type="InterPro" id="IPR051600">
    <property type="entry name" value="Beta-PGM-like"/>
</dbReference>
<keyword evidence="6" id="KW-0413">Isomerase</keyword>
<keyword evidence="4" id="KW-0479">Metal-binding</keyword>
<keyword evidence="12" id="KW-1185">Reference proteome</keyword>
<evidence type="ECO:0000256" key="1">
    <source>
        <dbReference type="ARBA" id="ARBA00001946"/>
    </source>
</evidence>
<dbReference type="GO" id="GO:0008801">
    <property type="term" value="F:beta-phosphoglucomutase activity"/>
    <property type="evidence" value="ECO:0007669"/>
    <property type="project" value="UniProtKB-EC"/>
</dbReference>
<evidence type="ECO:0000256" key="2">
    <source>
        <dbReference type="ARBA" id="ARBA00006171"/>
    </source>
</evidence>
<dbReference type="Pfam" id="PF00702">
    <property type="entry name" value="Hydrolase"/>
    <property type="match status" value="1"/>
</dbReference>
<protein>
    <recommendedName>
        <fullName evidence="10">Beta-phosphoglucomutase</fullName>
        <ecNumber evidence="9">5.4.2.6</ecNumber>
    </recommendedName>
</protein>
<dbReference type="InterPro" id="IPR006439">
    <property type="entry name" value="HAD-SF_hydro_IA"/>
</dbReference>
<dbReference type="NCBIfam" id="TIGR01509">
    <property type="entry name" value="HAD-SF-IA-v3"/>
    <property type="match status" value="1"/>
</dbReference>
<dbReference type="InterPro" id="IPR023214">
    <property type="entry name" value="HAD_sf"/>
</dbReference>
<keyword evidence="11" id="KW-0378">Hydrolase</keyword>
<proteinExistence type="inferred from homology"/>
<evidence type="ECO:0000256" key="4">
    <source>
        <dbReference type="ARBA" id="ARBA00022723"/>
    </source>
</evidence>
<dbReference type="EC" id="5.4.2.6" evidence="9"/>
<reference evidence="11 12" key="1">
    <citation type="submission" date="2020-07" db="EMBL/GenBank/DDBJ databases">
        <title>Sequencing the genomes of 1000 actinobacteria strains.</title>
        <authorList>
            <person name="Klenk H.-P."/>
        </authorList>
    </citation>
    <scope>NUCLEOTIDE SEQUENCE [LARGE SCALE GENOMIC DNA]</scope>
    <source>
        <strain evidence="11 12">DSM 44442</strain>
    </source>
</reference>
<organism evidence="11 12">
    <name type="scientific">Nocardiopsis aegyptia</name>
    <dbReference type="NCBI Taxonomy" id="220378"/>
    <lineage>
        <taxon>Bacteria</taxon>
        <taxon>Bacillati</taxon>
        <taxon>Actinomycetota</taxon>
        <taxon>Actinomycetes</taxon>
        <taxon>Streptosporangiales</taxon>
        <taxon>Nocardiopsidaceae</taxon>
        <taxon>Nocardiopsis</taxon>
    </lineage>
</organism>
<dbReference type="GO" id="GO:0016787">
    <property type="term" value="F:hydrolase activity"/>
    <property type="evidence" value="ECO:0007669"/>
    <property type="project" value="UniProtKB-KW"/>
</dbReference>